<protein>
    <recommendedName>
        <fullName evidence="3">Toxin CptA</fullName>
    </recommendedName>
</protein>
<proteinExistence type="predicted"/>
<sequence>MGAALFYLLWAGHTGVAALVLAAILVAHYLPAKQRLTGAVVCWDKGRWALQNGSEAVEMHLQRAHCLSWLTFAQWRQADGTILRLWLLNGDSERDQLRRLRVRLRLERGV</sequence>
<evidence type="ECO:0000313" key="2">
    <source>
        <dbReference type="Proteomes" id="UP000235005"/>
    </source>
</evidence>
<gene>
    <name evidence="1" type="ORF">C0039_14355</name>
</gene>
<evidence type="ECO:0000313" key="1">
    <source>
        <dbReference type="EMBL" id="PLW68005.1"/>
    </source>
</evidence>
<dbReference type="Proteomes" id="UP000235005">
    <property type="component" value="Unassembled WGS sequence"/>
</dbReference>
<keyword evidence="2" id="KW-1185">Reference proteome</keyword>
<reference evidence="1 2" key="1">
    <citation type="submission" date="2018-01" db="EMBL/GenBank/DDBJ databases">
        <title>The draft genome sequence of Halioglobus lutimaris HF004.</title>
        <authorList>
            <person name="Du Z.-J."/>
            <person name="Shi M.-J."/>
        </authorList>
    </citation>
    <scope>NUCLEOTIDE SEQUENCE [LARGE SCALE GENOMIC DNA]</scope>
    <source>
        <strain evidence="1 2">HF004</strain>
    </source>
</reference>
<dbReference type="AlphaFoldDB" id="A0A2N5X0H0"/>
<evidence type="ECO:0008006" key="3">
    <source>
        <dbReference type="Google" id="ProtNLM"/>
    </source>
</evidence>
<dbReference type="EMBL" id="PKUS01000020">
    <property type="protein sequence ID" value="PLW68005.1"/>
    <property type="molecule type" value="Genomic_DNA"/>
</dbReference>
<name>A0A2N5X0H0_9GAMM</name>
<accession>A0A2N5X0H0</accession>
<comment type="caution">
    <text evidence="1">The sequence shown here is derived from an EMBL/GenBank/DDBJ whole genome shotgun (WGS) entry which is preliminary data.</text>
</comment>
<organism evidence="1 2">
    <name type="scientific">Pseudohalioglobus lutimaris</name>
    <dbReference type="NCBI Taxonomy" id="1737061"/>
    <lineage>
        <taxon>Bacteria</taxon>
        <taxon>Pseudomonadati</taxon>
        <taxon>Pseudomonadota</taxon>
        <taxon>Gammaproteobacteria</taxon>
        <taxon>Cellvibrionales</taxon>
        <taxon>Halieaceae</taxon>
        <taxon>Pseudohalioglobus</taxon>
    </lineage>
</organism>